<organism evidence="1 2">
    <name type="scientific">Rhizophagus clarus</name>
    <dbReference type="NCBI Taxonomy" id="94130"/>
    <lineage>
        <taxon>Eukaryota</taxon>
        <taxon>Fungi</taxon>
        <taxon>Fungi incertae sedis</taxon>
        <taxon>Mucoromycota</taxon>
        <taxon>Glomeromycotina</taxon>
        <taxon>Glomeromycetes</taxon>
        <taxon>Glomerales</taxon>
        <taxon>Glomeraceae</taxon>
        <taxon>Rhizophagus</taxon>
    </lineage>
</organism>
<proteinExistence type="predicted"/>
<evidence type="ECO:0000313" key="1">
    <source>
        <dbReference type="EMBL" id="GES96952.1"/>
    </source>
</evidence>
<dbReference type="EMBL" id="BLAL01000254">
    <property type="protein sequence ID" value="GES96952.1"/>
    <property type="molecule type" value="Genomic_DNA"/>
</dbReference>
<name>A0A8H3QZ86_9GLOM</name>
<gene>
    <name evidence="1" type="ORF">RCL2_002355200</name>
</gene>
<comment type="caution">
    <text evidence="1">The sequence shown here is derived from an EMBL/GenBank/DDBJ whole genome shotgun (WGS) entry which is preliminary data.</text>
</comment>
<evidence type="ECO:0000313" key="2">
    <source>
        <dbReference type="Proteomes" id="UP000615446"/>
    </source>
</evidence>
<dbReference type="AlphaFoldDB" id="A0A8H3QZ86"/>
<dbReference type="Proteomes" id="UP000615446">
    <property type="component" value="Unassembled WGS sequence"/>
</dbReference>
<sequence length="101" mass="12049">MEELKDLLQNILDVHAKMSQIAHQQKTRKYNDELQYYNFMPPKNTLRWLYVDQLNIIYDTEYSKRIAEEDYDIEDKKLNVIINSMEIARGGSKSGSFIQEE</sequence>
<accession>A0A8H3QZ86</accession>
<dbReference type="OrthoDB" id="2420041at2759"/>
<protein>
    <submittedName>
        <fullName evidence="1">Uncharacterized protein</fullName>
    </submittedName>
</protein>
<reference evidence="1" key="1">
    <citation type="submission" date="2019-10" db="EMBL/GenBank/DDBJ databases">
        <title>Conservation and host-specific expression of non-tandemly repeated heterogenous ribosome RNA gene in arbuscular mycorrhizal fungi.</title>
        <authorList>
            <person name="Maeda T."/>
            <person name="Kobayashi Y."/>
            <person name="Nakagawa T."/>
            <person name="Ezawa T."/>
            <person name="Yamaguchi K."/>
            <person name="Bino T."/>
            <person name="Nishimoto Y."/>
            <person name="Shigenobu S."/>
            <person name="Kawaguchi M."/>
        </authorList>
    </citation>
    <scope>NUCLEOTIDE SEQUENCE</scope>
    <source>
        <strain evidence="1">HR1</strain>
    </source>
</reference>